<feature type="coiled-coil region" evidence="1">
    <location>
        <begin position="167"/>
        <end position="236"/>
    </location>
</feature>
<accession>A0A0B7NFI8</accession>
<keyword evidence="1" id="KW-0175">Coiled coil</keyword>
<evidence type="ECO:0000256" key="1">
    <source>
        <dbReference type="SAM" id="Coils"/>
    </source>
</evidence>
<feature type="coiled-coil region" evidence="1">
    <location>
        <begin position="96"/>
        <end position="123"/>
    </location>
</feature>
<dbReference type="PANTHER" id="PTHR37329:SF1">
    <property type="entry name" value="KINETOCHORE PROTEIN SOS7"/>
    <property type="match status" value="1"/>
</dbReference>
<dbReference type="Pfam" id="PF20882">
    <property type="entry name" value="Sos7"/>
    <property type="match status" value="1"/>
</dbReference>
<protein>
    <recommendedName>
        <fullName evidence="2">Kinetochore protein Sos7 coiled-coil domain-containing protein</fullName>
    </recommendedName>
</protein>
<keyword evidence="4" id="KW-1185">Reference proteome</keyword>
<evidence type="ECO:0000313" key="4">
    <source>
        <dbReference type="Proteomes" id="UP000054107"/>
    </source>
</evidence>
<reference evidence="3 4" key="1">
    <citation type="submission" date="2014-09" db="EMBL/GenBank/DDBJ databases">
        <authorList>
            <person name="Ellenberger Sabrina"/>
        </authorList>
    </citation>
    <scope>NUCLEOTIDE SEQUENCE [LARGE SCALE GENOMIC DNA]</scope>
    <source>
        <strain evidence="3 4">CBS 412.66</strain>
    </source>
</reference>
<feature type="domain" description="Kinetochore protein Sos7 coiled-coil" evidence="2">
    <location>
        <begin position="63"/>
        <end position="134"/>
    </location>
</feature>
<dbReference type="GO" id="GO:0000776">
    <property type="term" value="C:kinetochore"/>
    <property type="evidence" value="ECO:0007669"/>
    <property type="project" value="InterPro"/>
</dbReference>
<sequence>MPTKPLNLKEISLEIDRFNKAQLNLYDCQEDYKKKVGLSGHTRNNLPFHPKALETELNDIKVEHFDRLSRNYIEFLAKEKFLQCILQEPPLEITELDDTVAREKTLKKELERYIQQVDDLGKQIAKLALSIEQKRSKTQTIIEEATDTFDQIIQVEEEIARIDNIVAKQSQRTIEEAKSLLVRQTEDITKLNKVMMEKKDSIGDHKWRIEDLEEEVRQLQLDADKIKAEADNAIHMSRMKDERVEVNYNQYIETTNLCNQLFGVDKIEFESNSMIHLYLRNTVLHVEIDLIKNQIHNVKITGTTVPIEDFVKVAQQTSANEGIRIITLETLARLKRL</sequence>
<dbReference type="InterPro" id="IPR037475">
    <property type="entry name" value="Sos7"/>
</dbReference>
<dbReference type="AlphaFoldDB" id="A0A0B7NFI8"/>
<proteinExistence type="predicted"/>
<dbReference type="InterPro" id="IPR048781">
    <property type="entry name" value="Sos7_CC"/>
</dbReference>
<dbReference type="GO" id="GO:0034501">
    <property type="term" value="P:protein localization to kinetochore"/>
    <property type="evidence" value="ECO:0007669"/>
    <property type="project" value="InterPro"/>
</dbReference>
<dbReference type="EMBL" id="LN731111">
    <property type="protein sequence ID" value="CEP14287.1"/>
    <property type="molecule type" value="Genomic_DNA"/>
</dbReference>
<dbReference type="Proteomes" id="UP000054107">
    <property type="component" value="Unassembled WGS sequence"/>
</dbReference>
<dbReference type="STRING" id="35722.A0A0B7NFI8"/>
<evidence type="ECO:0000259" key="2">
    <source>
        <dbReference type="Pfam" id="PF20882"/>
    </source>
</evidence>
<gene>
    <name evidence="3" type="primary">PARPA_08457.1 scaffold 33036</name>
</gene>
<dbReference type="GO" id="GO:0051315">
    <property type="term" value="P:attachment of mitotic spindle microtubules to kinetochore"/>
    <property type="evidence" value="ECO:0007669"/>
    <property type="project" value="TreeGrafter"/>
</dbReference>
<dbReference type="PANTHER" id="PTHR37329">
    <property type="entry name" value="KINETOCHORE PROTEIN SOS7"/>
    <property type="match status" value="1"/>
</dbReference>
<organism evidence="3 4">
    <name type="scientific">Parasitella parasitica</name>
    <dbReference type="NCBI Taxonomy" id="35722"/>
    <lineage>
        <taxon>Eukaryota</taxon>
        <taxon>Fungi</taxon>
        <taxon>Fungi incertae sedis</taxon>
        <taxon>Mucoromycota</taxon>
        <taxon>Mucoromycotina</taxon>
        <taxon>Mucoromycetes</taxon>
        <taxon>Mucorales</taxon>
        <taxon>Mucorineae</taxon>
        <taxon>Mucoraceae</taxon>
        <taxon>Parasitella</taxon>
    </lineage>
</organism>
<dbReference type="SUPFAM" id="SSF58104">
    <property type="entry name" value="Methyl-accepting chemotaxis protein (MCP) signaling domain"/>
    <property type="match status" value="1"/>
</dbReference>
<evidence type="ECO:0000313" key="3">
    <source>
        <dbReference type="EMBL" id="CEP14287.1"/>
    </source>
</evidence>
<name>A0A0B7NFI8_9FUNG</name>
<dbReference type="OrthoDB" id="18959at2759"/>